<proteinExistence type="predicted"/>
<comment type="caution">
    <text evidence="1">The sequence shown here is derived from an EMBL/GenBank/DDBJ whole genome shotgun (WGS) entry which is preliminary data.</text>
</comment>
<dbReference type="EMBL" id="AWVQ01000247">
    <property type="protein sequence ID" value="ERK71641.1"/>
    <property type="molecule type" value="Genomic_DNA"/>
</dbReference>
<organism evidence="1 2">
    <name type="scientific">Leifsonia aquatica ATCC 14665</name>
    <dbReference type="NCBI Taxonomy" id="1358026"/>
    <lineage>
        <taxon>Bacteria</taxon>
        <taxon>Bacillati</taxon>
        <taxon>Actinomycetota</taxon>
        <taxon>Actinomycetes</taxon>
        <taxon>Micrococcales</taxon>
        <taxon>Microbacteriaceae</taxon>
        <taxon>Leifsonia</taxon>
    </lineage>
</organism>
<dbReference type="GO" id="GO:0003677">
    <property type="term" value="F:DNA binding"/>
    <property type="evidence" value="ECO:0007669"/>
    <property type="project" value="InterPro"/>
</dbReference>
<accession>U2RS25</accession>
<sequence>MPIAPIFNGAALVSELDSRRVRLGLGWPALAEELTEQSAGLRAALNDHAVCSGALVRTVRRGSMSCQYALMLLQWLDRSPEEFLFGRSRAVGDTRLPAVGADVRLRWDLPQLYEAVNDQRRDRGLTWAILAEQLGCTPSRVTNLRTARLADMDLAMRLTQWLGRPATDFVHPATW</sequence>
<protein>
    <submittedName>
        <fullName evidence="1">Toxin-antitoxin system, antitoxin component, Xre domain protein</fullName>
    </submittedName>
</protein>
<dbReference type="HOGENOM" id="CLU_1530669_0_0_11"/>
<dbReference type="Proteomes" id="UP000016605">
    <property type="component" value="Unassembled WGS sequence"/>
</dbReference>
<dbReference type="AlphaFoldDB" id="U2RS25"/>
<dbReference type="PATRIC" id="fig|1358026.3.peg.1711"/>
<evidence type="ECO:0000313" key="2">
    <source>
        <dbReference type="Proteomes" id="UP000016605"/>
    </source>
</evidence>
<name>U2RS25_LEIAQ</name>
<reference evidence="1 2" key="1">
    <citation type="submission" date="2013-08" db="EMBL/GenBank/DDBJ databases">
        <authorList>
            <person name="Weinstock G."/>
            <person name="Sodergren E."/>
            <person name="Wylie T."/>
            <person name="Fulton L."/>
            <person name="Fulton R."/>
            <person name="Fronick C."/>
            <person name="O'Laughlin M."/>
            <person name="Godfrey J."/>
            <person name="Miner T."/>
            <person name="Herter B."/>
            <person name="Appelbaum E."/>
            <person name="Cordes M."/>
            <person name="Lek S."/>
            <person name="Wollam A."/>
            <person name="Pepin K.H."/>
            <person name="Palsikar V.B."/>
            <person name="Mitreva M."/>
            <person name="Wilson R.K."/>
        </authorList>
    </citation>
    <scope>NUCLEOTIDE SEQUENCE [LARGE SCALE GENOMIC DNA]</scope>
    <source>
        <strain evidence="1 2">ATCC 14665</strain>
    </source>
</reference>
<dbReference type="SUPFAM" id="SSF47413">
    <property type="entry name" value="lambda repressor-like DNA-binding domains"/>
    <property type="match status" value="1"/>
</dbReference>
<evidence type="ECO:0000313" key="1">
    <source>
        <dbReference type="EMBL" id="ERK71641.1"/>
    </source>
</evidence>
<dbReference type="Gene3D" id="1.10.260.40">
    <property type="entry name" value="lambda repressor-like DNA-binding domains"/>
    <property type="match status" value="1"/>
</dbReference>
<gene>
    <name evidence="1" type="ORF">N136_02005</name>
</gene>
<dbReference type="InterPro" id="IPR010982">
    <property type="entry name" value="Lambda_DNA-bd_dom_sf"/>
</dbReference>